<sequence length="103" mass="11547">MGFELIVDAPHYARFKATVGDATFSVHQVDTVTGLSGVVVYFECAALDKQVAALQANGFQFTQQPRDERWLWREARLLDPAGNVICLYHGGENRLNPPWRVKA</sequence>
<dbReference type="Gene3D" id="3.10.180.10">
    <property type="entry name" value="2,3-Dihydroxybiphenyl 1,2-Dioxygenase, domain 1"/>
    <property type="match status" value="1"/>
</dbReference>
<dbReference type="EMBL" id="CADCTA010000063">
    <property type="protein sequence ID" value="CAA9239355.1"/>
    <property type="molecule type" value="Genomic_DNA"/>
</dbReference>
<keyword evidence="2" id="KW-0560">Oxidoreductase</keyword>
<organism evidence="2">
    <name type="scientific">uncultured Chthoniobacterales bacterium</name>
    <dbReference type="NCBI Taxonomy" id="1836801"/>
    <lineage>
        <taxon>Bacteria</taxon>
        <taxon>Pseudomonadati</taxon>
        <taxon>Verrucomicrobiota</taxon>
        <taxon>Spartobacteria</taxon>
        <taxon>Chthoniobacterales</taxon>
        <taxon>environmental samples</taxon>
    </lineage>
</organism>
<dbReference type="PROSITE" id="PS51819">
    <property type="entry name" value="VOC"/>
    <property type="match status" value="1"/>
</dbReference>
<dbReference type="SUPFAM" id="SSF54593">
    <property type="entry name" value="Glyoxalase/Bleomycin resistance protein/Dihydroxybiphenyl dioxygenase"/>
    <property type="match status" value="1"/>
</dbReference>
<protein>
    <submittedName>
        <fullName evidence="2">Glyoxalase/dioxygenase superfamily protein</fullName>
    </submittedName>
</protein>
<keyword evidence="2" id="KW-0223">Dioxygenase</keyword>
<proteinExistence type="predicted"/>
<feature type="domain" description="VOC" evidence="1">
    <location>
        <begin position="1"/>
        <end position="90"/>
    </location>
</feature>
<dbReference type="AlphaFoldDB" id="A0A6J4I272"/>
<evidence type="ECO:0000259" key="1">
    <source>
        <dbReference type="PROSITE" id="PS51819"/>
    </source>
</evidence>
<gene>
    <name evidence="2" type="ORF">AVDCRST_MAG42-1613</name>
</gene>
<name>A0A6J4I272_9BACT</name>
<dbReference type="GO" id="GO:0051213">
    <property type="term" value="F:dioxygenase activity"/>
    <property type="evidence" value="ECO:0007669"/>
    <property type="project" value="UniProtKB-KW"/>
</dbReference>
<dbReference type="InterPro" id="IPR037523">
    <property type="entry name" value="VOC_core"/>
</dbReference>
<reference evidence="2" key="1">
    <citation type="submission" date="2020-02" db="EMBL/GenBank/DDBJ databases">
        <authorList>
            <person name="Meier V. D."/>
        </authorList>
    </citation>
    <scope>NUCLEOTIDE SEQUENCE</scope>
    <source>
        <strain evidence="2">AVDCRST_MAG42</strain>
    </source>
</reference>
<evidence type="ECO:0000313" key="2">
    <source>
        <dbReference type="EMBL" id="CAA9239355.1"/>
    </source>
</evidence>
<accession>A0A6J4I272</accession>
<dbReference type="InterPro" id="IPR029068">
    <property type="entry name" value="Glyas_Bleomycin-R_OHBP_Dase"/>
</dbReference>
<dbReference type="InterPro" id="IPR004360">
    <property type="entry name" value="Glyas_Fos-R_dOase_dom"/>
</dbReference>
<dbReference type="Pfam" id="PF00903">
    <property type="entry name" value="Glyoxalase"/>
    <property type="match status" value="1"/>
</dbReference>